<dbReference type="EMBL" id="VSTH01000052">
    <property type="protein sequence ID" value="TYO65401.1"/>
    <property type="molecule type" value="Genomic_DNA"/>
</dbReference>
<dbReference type="Pfam" id="PF00583">
    <property type="entry name" value="Acetyltransf_1"/>
    <property type="match status" value="1"/>
</dbReference>
<dbReference type="Gene3D" id="3.40.630.30">
    <property type="match status" value="1"/>
</dbReference>
<dbReference type="InterPro" id="IPR000182">
    <property type="entry name" value="GNAT_dom"/>
</dbReference>
<keyword evidence="2" id="KW-0808">Transferase</keyword>
<dbReference type="PROSITE" id="PS51186">
    <property type="entry name" value="GNAT"/>
    <property type="match status" value="1"/>
</dbReference>
<evidence type="ECO:0000313" key="2">
    <source>
        <dbReference type="EMBL" id="TYO65401.1"/>
    </source>
</evidence>
<comment type="caution">
    <text evidence="2">The sequence shown here is derived from an EMBL/GenBank/DDBJ whole genome shotgun (WGS) entry which is preliminary data.</text>
</comment>
<dbReference type="CDD" id="cd04301">
    <property type="entry name" value="NAT_SF"/>
    <property type="match status" value="1"/>
</dbReference>
<dbReference type="Proteomes" id="UP000324797">
    <property type="component" value="Unassembled WGS sequence"/>
</dbReference>
<keyword evidence="3" id="KW-1185">Reference proteome</keyword>
<name>A0A5S4YLX1_9BRAD</name>
<reference evidence="2 3" key="1">
    <citation type="submission" date="2019-08" db="EMBL/GenBank/DDBJ databases">
        <title>Bradyrhizobium hipponensis sp. nov., a rhizobium isolated from a Lupinus angustifolius root nodule in Tunisia.</title>
        <authorList>
            <person name="Off K."/>
            <person name="Rejili M."/>
            <person name="Mars M."/>
            <person name="Brachmann A."/>
            <person name="Marin M."/>
        </authorList>
    </citation>
    <scope>NUCLEOTIDE SEQUENCE [LARGE SCALE GENOMIC DNA]</scope>
    <source>
        <strain evidence="3">aSej3</strain>
    </source>
</reference>
<dbReference type="InterPro" id="IPR016181">
    <property type="entry name" value="Acyl_CoA_acyltransferase"/>
</dbReference>
<proteinExistence type="predicted"/>
<organism evidence="2 3">
    <name type="scientific">Bradyrhizobium hipponense</name>
    <dbReference type="NCBI Taxonomy" id="2605638"/>
    <lineage>
        <taxon>Bacteria</taxon>
        <taxon>Pseudomonadati</taxon>
        <taxon>Pseudomonadota</taxon>
        <taxon>Alphaproteobacteria</taxon>
        <taxon>Hyphomicrobiales</taxon>
        <taxon>Nitrobacteraceae</taxon>
        <taxon>Bradyrhizobium</taxon>
    </lineage>
</organism>
<protein>
    <submittedName>
        <fullName evidence="2">GNAT family N-acetyltransferase</fullName>
    </submittedName>
</protein>
<dbReference type="GO" id="GO:0016747">
    <property type="term" value="F:acyltransferase activity, transferring groups other than amino-acyl groups"/>
    <property type="evidence" value="ECO:0007669"/>
    <property type="project" value="InterPro"/>
</dbReference>
<evidence type="ECO:0000313" key="3">
    <source>
        <dbReference type="Proteomes" id="UP000324797"/>
    </source>
</evidence>
<gene>
    <name evidence="2" type="ORF">FXV83_17000</name>
</gene>
<dbReference type="AlphaFoldDB" id="A0A5S4YLX1"/>
<evidence type="ECO:0000259" key="1">
    <source>
        <dbReference type="PROSITE" id="PS51186"/>
    </source>
</evidence>
<dbReference type="SUPFAM" id="SSF55729">
    <property type="entry name" value="Acyl-CoA N-acyltransferases (Nat)"/>
    <property type="match status" value="1"/>
</dbReference>
<accession>A0A5S4YLX1</accession>
<feature type="domain" description="N-acetyltransferase" evidence="1">
    <location>
        <begin position="1"/>
        <end position="154"/>
    </location>
</feature>
<sequence length="154" mass="17074">MALRKGLPGDENAIAEAVEKLLSELGGPGPEFSLEGTKQAALRLIRDPEDGFIFVIEEQATGQIVGVATVSAVQAVRAAGAYGVLQELWISRDFRSSHHGRHLLDAVHSEAKRRGWQMIEVTLPPDGYPALERVRRFYEERGYRVAGLRARKRL</sequence>